<evidence type="ECO:0008006" key="3">
    <source>
        <dbReference type="Google" id="ProtNLM"/>
    </source>
</evidence>
<evidence type="ECO:0000313" key="2">
    <source>
        <dbReference type="Proteomes" id="UP001333110"/>
    </source>
</evidence>
<dbReference type="AlphaFoldDB" id="A0AAN7NVD9"/>
<organism evidence="1 2">
    <name type="scientific">Mycteria americana</name>
    <name type="common">Wood stork</name>
    <dbReference type="NCBI Taxonomy" id="33587"/>
    <lineage>
        <taxon>Eukaryota</taxon>
        <taxon>Metazoa</taxon>
        <taxon>Chordata</taxon>
        <taxon>Craniata</taxon>
        <taxon>Vertebrata</taxon>
        <taxon>Euteleostomi</taxon>
        <taxon>Archelosauria</taxon>
        <taxon>Archosauria</taxon>
        <taxon>Dinosauria</taxon>
        <taxon>Saurischia</taxon>
        <taxon>Theropoda</taxon>
        <taxon>Coelurosauria</taxon>
        <taxon>Aves</taxon>
        <taxon>Neognathae</taxon>
        <taxon>Neoaves</taxon>
        <taxon>Aequornithes</taxon>
        <taxon>Ciconiiformes</taxon>
        <taxon>Ciconiidae</taxon>
        <taxon>Mycteria</taxon>
    </lineage>
</organism>
<sequence>MKKLNALQLSWASLVYKSYCCGFSVLGSTSLSRPVKKSQRDSNTFNYLKGGCREVGVGLFSQVTSDRTRGNGLKLRQGRFRLDIRKSYFTERVIKHWNRLPREVVESPSLEVFKRRLDEVLRDMLSLVITLPTCLKSLNLKGKEVPPVVGEDQVQDYLKNLNVHKSMGPNKMDSRLLKELADVVAKQLSVIFQKSWQPGEVPSGWRKGTITPIFLKGKKEDLGTTNQWDSPLCPIMEQILLEDIWKHMEDKEVIRVSQCCLTNLVAFYNGVTASVDKGRATDVIYLGSAFDTVPYNILAAKLERYGWTVRWIKNWLDGHVRRVTVNGSMSKWKPGPCWDQHFNIFISSIDNEIECTLSKFTDDIKLNGSADSLEGRDAIQRDLDRFEEWAHVNIMKFNKAKCKVLHLSQGNPQYQ</sequence>
<name>A0AAN7NVD9_MYCAM</name>
<protein>
    <recommendedName>
        <fullName evidence="3">Rna-directed dna polymerase from mobile element jockey-like</fullName>
    </recommendedName>
</protein>
<gene>
    <name evidence="1" type="ORF">QYF61_021861</name>
</gene>
<dbReference type="EMBL" id="JAUNZN010000001">
    <property type="protein sequence ID" value="KAK4832332.1"/>
    <property type="molecule type" value="Genomic_DNA"/>
</dbReference>
<reference evidence="1 2" key="1">
    <citation type="journal article" date="2023" name="J. Hered.">
        <title>Chromosome-level genome of the wood stork (Mycteria americana) provides insight into avian chromosome evolution.</title>
        <authorList>
            <person name="Flamio R. Jr."/>
            <person name="Ramstad K.M."/>
        </authorList>
    </citation>
    <scope>NUCLEOTIDE SEQUENCE [LARGE SCALE GENOMIC DNA]</scope>
    <source>
        <strain evidence="1">JAX WOST 10</strain>
    </source>
</reference>
<dbReference type="Proteomes" id="UP001333110">
    <property type="component" value="Unassembled WGS sequence"/>
</dbReference>
<proteinExistence type="predicted"/>
<comment type="caution">
    <text evidence="1">The sequence shown here is derived from an EMBL/GenBank/DDBJ whole genome shotgun (WGS) entry which is preliminary data.</text>
</comment>
<keyword evidence="2" id="KW-1185">Reference proteome</keyword>
<dbReference type="PANTHER" id="PTHR33332">
    <property type="entry name" value="REVERSE TRANSCRIPTASE DOMAIN-CONTAINING PROTEIN"/>
    <property type="match status" value="1"/>
</dbReference>
<accession>A0AAN7NVD9</accession>
<evidence type="ECO:0000313" key="1">
    <source>
        <dbReference type="EMBL" id="KAK4832332.1"/>
    </source>
</evidence>